<sequence length="70" mass="7630">GRGHRRGLPFSLALEWPCSGSKLRSFEEDRNFFGGGGGAVAVLWPSGHPDAILFSWCDGCSVDWCKQEGM</sequence>
<dbReference type="HOGENOM" id="CLU_2765345_0_0_1"/>
<organism evidence="1">
    <name type="scientific">Oryza brachyantha</name>
    <name type="common">malo sina</name>
    <dbReference type="NCBI Taxonomy" id="4533"/>
    <lineage>
        <taxon>Eukaryota</taxon>
        <taxon>Viridiplantae</taxon>
        <taxon>Streptophyta</taxon>
        <taxon>Embryophyta</taxon>
        <taxon>Tracheophyta</taxon>
        <taxon>Spermatophyta</taxon>
        <taxon>Magnoliopsida</taxon>
        <taxon>Liliopsida</taxon>
        <taxon>Poales</taxon>
        <taxon>Poaceae</taxon>
        <taxon>BOP clade</taxon>
        <taxon>Oryzoideae</taxon>
        <taxon>Oryzeae</taxon>
        <taxon>Oryzinae</taxon>
        <taxon>Oryza</taxon>
    </lineage>
</organism>
<evidence type="ECO:0000313" key="2">
    <source>
        <dbReference type="Proteomes" id="UP000006038"/>
    </source>
</evidence>
<accession>J3N2H9</accession>
<dbReference type="AlphaFoldDB" id="J3N2H9"/>
<name>J3N2H9_ORYBR</name>
<proteinExistence type="predicted"/>
<dbReference type="Proteomes" id="UP000006038">
    <property type="component" value="Chromosome 10"/>
</dbReference>
<evidence type="ECO:0000313" key="1">
    <source>
        <dbReference type="EnsemblPlants" id="OB10G17270.1"/>
    </source>
</evidence>
<dbReference type="EnsemblPlants" id="OB10G17270.1">
    <property type="protein sequence ID" value="OB10G17270.1"/>
    <property type="gene ID" value="OB10G17270"/>
</dbReference>
<dbReference type="Gramene" id="OB10G17270.1">
    <property type="protein sequence ID" value="OB10G17270.1"/>
    <property type="gene ID" value="OB10G17270"/>
</dbReference>
<reference evidence="1" key="1">
    <citation type="journal article" date="2013" name="Nat. Commun.">
        <title>Whole-genome sequencing of Oryza brachyantha reveals mechanisms underlying Oryza genome evolution.</title>
        <authorList>
            <person name="Chen J."/>
            <person name="Huang Q."/>
            <person name="Gao D."/>
            <person name="Wang J."/>
            <person name="Lang Y."/>
            <person name="Liu T."/>
            <person name="Li B."/>
            <person name="Bai Z."/>
            <person name="Luis Goicoechea J."/>
            <person name="Liang C."/>
            <person name="Chen C."/>
            <person name="Zhang W."/>
            <person name="Sun S."/>
            <person name="Liao Y."/>
            <person name="Zhang X."/>
            <person name="Yang L."/>
            <person name="Song C."/>
            <person name="Wang M."/>
            <person name="Shi J."/>
            <person name="Liu G."/>
            <person name="Liu J."/>
            <person name="Zhou H."/>
            <person name="Zhou W."/>
            <person name="Yu Q."/>
            <person name="An N."/>
            <person name="Chen Y."/>
            <person name="Cai Q."/>
            <person name="Wang B."/>
            <person name="Liu B."/>
            <person name="Min J."/>
            <person name="Huang Y."/>
            <person name="Wu H."/>
            <person name="Li Z."/>
            <person name="Zhang Y."/>
            <person name="Yin Y."/>
            <person name="Song W."/>
            <person name="Jiang J."/>
            <person name="Jackson S.A."/>
            <person name="Wing R.A."/>
            <person name="Wang J."/>
            <person name="Chen M."/>
        </authorList>
    </citation>
    <scope>NUCLEOTIDE SEQUENCE [LARGE SCALE GENOMIC DNA]</scope>
    <source>
        <strain evidence="1">cv. IRGC 101232</strain>
    </source>
</reference>
<keyword evidence="2" id="KW-1185">Reference proteome</keyword>
<reference evidence="1" key="2">
    <citation type="submission" date="2013-04" db="UniProtKB">
        <authorList>
            <consortium name="EnsemblPlants"/>
        </authorList>
    </citation>
    <scope>IDENTIFICATION</scope>
</reference>
<protein>
    <submittedName>
        <fullName evidence="1">Uncharacterized protein</fullName>
    </submittedName>
</protein>